<dbReference type="InterPro" id="IPR006016">
    <property type="entry name" value="UspA"/>
</dbReference>
<dbReference type="AlphaFoldDB" id="A0A7W6GSP7"/>
<protein>
    <submittedName>
        <fullName evidence="2">Nucleotide-binding universal stress UspA family protein</fullName>
    </submittedName>
</protein>
<gene>
    <name evidence="2" type="ORF">GGQ68_002563</name>
</gene>
<evidence type="ECO:0000313" key="2">
    <source>
        <dbReference type="EMBL" id="MBB3986225.1"/>
    </source>
</evidence>
<comment type="caution">
    <text evidence="2">The sequence shown here is derived from an EMBL/GenBank/DDBJ whole genome shotgun (WGS) entry which is preliminary data.</text>
</comment>
<dbReference type="SUPFAM" id="SSF52402">
    <property type="entry name" value="Adenine nucleotide alpha hydrolases-like"/>
    <property type="match status" value="1"/>
</dbReference>
<name>A0A7W6GSP7_9RHOB</name>
<keyword evidence="3" id="KW-1185">Reference proteome</keyword>
<proteinExistence type="predicted"/>
<feature type="domain" description="UspA" evidence="1">
    <location>
        <begin position="1"/>
        <end position="136"/>
    </location>
</feature>
<organism evidence="2 3">
    <name type="scientific">Sagittula marina</name>
    <dbReference type="NCBI Taxonomy" id="943940"/>
    <lineage>
        <taxon>Bacteria</taxon>
        <taxon>Pseudomonadati</taxon>
        <taxon>Pseudomonadota</taxon>
        <taxon>Alphaproteobacteria</taxon>
        <taxon>Rhodobacterales</taxon>
        <taxon>Roseobacteraceae</taxon>
        <taxon>Sagittula</taxon>
    </lineage>
</organism>
<evidence type="ECO:0000313" key="3">
    <source>
        <dbReference type="Proteomes" id="UP000541426"/>
    </source>
</evidence>
<dbReference type="EMBL" id="JACIEJ010000005">
    <property type="protein sequence ID" value="MBB3986225.1"/>
    <property type="molecule type" value="Genomic_DNA"/>
</dbReference>
<sequence>MFQKIVVPVDLTHADKLNNTLQIVADLAMSHGAEVCYVGVTATTPTAAAHSPEEYAAKLTEFATAQGQKGFATSAKALTAPDPAVDTDKKLLTALKDIGADLVVMQTHAPNAADYIWSGHGASIAAHADASVFLVRD</sequence>
<reference evidence="2 3" key="1">
    <citation type="submission" date="2020-08" db="EMBL/GenBank/DDBJ databases">
        <title>Genomic Encyclopedia of Type Strains, Phase IV (KMG-IV): sequencing the most valuable type-strain genomes for metagenomic binning, comparative biology and taxonomic classification.</title>
        <authorList>
            <person name="Goeker M."/>
        </authorList>
    </citation>
    <scope>NUCLEOTIDE SEQUENCE [LARGE SCALE GENOMIC DNA]</scope>
    <source>
        <strain evidence="2 3">DSM 102235</strain>
    </source>
</reference>
<dbReference type="InterPro" id="IPR014729">
    <property type="entry name" value="Rossmann-like_a/b/a_fold"/>
</dbReference>
<dbReference type="RefSeq" id="WP_183966416.1">
    <property type="nucleotide sequence ID" value="NZ_BAABBZ010000007.1"/>
</dbReference>
<accession>A0A7W6GSP7</accession>
<dbReference type="Pfam" id="PF00582">
    <property type="entry name" value="Usp"/>
    <property type="match status" value="1"/>
</dbReference>
<evidence type="ECO:0000259" key="1">
    <source>
        <dbReference type="Pfam" id="PF00582"/>
    </source>
</evidence>
<dbReference type="Proteomes" id="UP000541426">
    <property type="component" value="Unassembled WGS sequence"/>
</dbReference>
<dbReference type="Gene3D" id="3.40.50.620">
    <property type="entry name" value="HUPs"/>
    <property type="match status" value="1"/>
</dbReference>